<keyword evidence="1" id="KW-0732">Signal</keyword>
<organism evidence="2 3">
    <name type="scientific">Steinernema carpocapsae</name>
    <name type="common">Entomopathogenic nematode</name>
    <dbReference type="NCBI Taxonomy" id="34508"/>
    <lineage>
        <taxon>Eukaryota</taxon>
        <taxon>Metazoa</taxon>
        <taxon>Ecdysozoa</taxon>
        <taxon>Nematoda</taxon>
        <taxon>Chromadorea</taxon>
        <taxon>Rhabditida</taxon>
        <taxon>Tylenchina</taxon>
        <taxon>Panagrolaimomorpha</taxon>
        <taxon>Strongyloidoidea</taxon>
        <taxon>Steinernematidae</taxon>
        <taxon>Steinernema</taxon>
    </lineage>
</organism>
<dbReference type="CDD" id="cd00117">
    <property type="entry name" value="TFP"/>
    <property type="match status" value="1"/>
</dbReference>
<evidence type="ECO:0008006" key="4">
    <source>
        <dbReference type="Google" id="ProtNLM"/>
    </source>
</evidence>
<reference evidence="2 3" key="2">
    <citation type="journal article" date="2019" name="G3 (Bethesda)">
        <title>Hybrid Assembly of the Genome of the Entomopathogenic Nematode Steinernema carpocapsae Identifies the X-Chromosome.</title>
        <authorList>
            <person name="Serra L."/>
            <person name="Macchietto M."/>
            <person name="Macias-Munoz A."/>
            <person name="McGill C.J."/>
            <person name="Rodriguez I.M."/>
            <person name="Rodriguez B."/>
            <person name="Murad R."/>
            <person name="Mortazavi A."/>
        </authorList>
    </citation>
    <scope>NUCLEOTIDE SEQUENCE [LARGE SCALE GENOMIC DNA]</scope>
    <source>
        <strain evidence="2 3">ALL</strain>
    </source>
</reference>
<keyword evidence="3" id="KW-1185">Reference proteome</keyword>
<comment type="caution">
    <text evidence="2">The sequence shown here is derived from an EMBL/GenBank/DDBJ whole genome shotgun (WGS) entry which is preliminary data.</text>
</comment>
<evidence type="ECO:0000313" key="3">
    <source>
        <dbReference type="Proteomes" id="UP000298663"/>
    </source>
</evidence>
<dbReference type="Proteomes" id="UP000298663">
    <property type="component" value="Unassembled WGS sequence"/>
</dbReference>
<proteinExistence type="predicted"/>
<feature type="signal peptide" evidence="1">
    <location>
        <begin position="1"/>
        <end position="21"/>
    </location>
</feature>
<dbReference type="OrthoDB" id="5834205at2759"/>
<protein>
    <recommendedName>
        <fullName evidence="4">Snake toxin/toxin-like domain-containing protein</fullName>
    </recommendedName>
</protein>
<dbReference type="STRING" id="34508.A0A4U5NZB7"/>
<gene>
    <name evidence="2" type="ORF">L596_012862</name>
</gene>
<dbReference type="AlphaFoldDB" id="A0A4U5NZB7"/>
<accession>A0A4U5NZB7</accession>
<reference evidence="2 3" key="1">
    <citation type="journal article" date="2015" name="Genome Biol.">
        <title>Comparative genomics of Steinernema reveals deeply conserved gene regulatory networks.</title>
        <authorList>
            <person name="Dillman A.R."/>
            <person name="Macchietto M."/>
            <person name="Porter C.F."/>
            <person name="Rogers A."/>
            <person name="Williams B."/>
            <person name="Antoshechkin I."/>
            <person name="Lee M.M."/>
            <person name="Goodwin Z."/>
            <person name="Lu X."/>
            <person name="Lewis E.E."/>
            <person name="Goodrich-Blair H."/>
            <person name="Stock S.P."/>
            <person name="Adams B.J."/>
            <person name="Sternberg P.W."/>
            <person name="Mortazavi A."/>
        </authorList>
    </citation>
    <scope>NUCLEOTIDE SEQUENCE [LARGE SCALE GENOMIC DNA]</scope>
    <source>
        <strain evidence="2 3">ALL</strain>
    </source>
</reference>
<evidence type="ECO:0000256" key="1">
    <source>
        <dbReference type="SAM" id="SignalP"/>
    </source>
</evidence>
<name>A0A4U5NZB7_STECR</name>
<feature type="chain" id="PRO_5020863113" description="Snake toxin/toxin-like domain-containing protein" evidence="1">
    <location>
        <begin position="22"/>
        <end position="157"/>
    </location>
</feature>
<dbReference type="InterPro" id="IPR045860">
    <property type="entry name" value="Snake_toxin-like_sf"/>
</dbReference>
<evidence type="ECO:0000313" key="2">
    <source>
        <dbReference type="EMBL" id="TKR88654.1"/>
    </source>
</evidence>
<dbReference type="SUPFAM" id="SSF57302">
    <property type="entry name" value="Snake toxin-like"/>
    <property type="match status" value="1"/>
</dbReference>
<dbReference type="EMBL" id="AZBU02000003">
    <property type="protein sequence ID" value="TKR88654.1"/>
    <property type="molecule type" value="Genomic_DNA"/>
</dbReference>
<sequence length="157" mass="17951">MFDKHSWVLLAALSWTYLSSATTNSSNATTKLRCYYCRHSRRSRDVIESADQDPDCLSSEKMGHEMTRVCSQREGYCSSAVTNLNGFMVEINRDCSEVCEPGCWEHGFGLFHTICIRCCNSSLCNDFDKRDYYQPLTASRHFSPYLAAVIFSLYMCP</sequence>